<evidence type="ECO:0000313" key="2">
    <source>
        <dbReference type="Proteomes" id="UP000325440"/>
    </source>
</evidence>
<protein>
    <submittedName>
        <fullName evidence="1">Uncharacterized protein</fullName>
    </submittedName>
</protein>
<keyword evidence="2" id="KW-1185">Reference proteome</keyword>
<accession>A0A5E4MAI1</accession>
<dbReference type="EMBL" id="CABPRJ010000489">
    <property type="protein sequence ID" value="VVC29244.1"/>
    <property type="molecule type" value="Genomic_DNA"/>
</dbReference>
<organism evidence="1 2">
    <name type="scientific">Cinara cedri</name>
    <dbReference type="NCBI Taxonomy" id="506608"/>
    <lineage>
        <taxon>Eukaryota</taxon>
        <taxon>Metazoa</taxon>
        <taxon>Ecdysozoa</taxon>
        <taxon>Arthropoda</taxon>
        <taxon>Hexapoda</taxon>
        <taxon>Insecta</taxon>
        <taxon>Pterygota</taxon>
        <taxon>Neoptera</taxon>
        <taxon>Paraneoptera</taxon>
        <taxon>Hemiptera</taxon>
        <taxon>Sternorrhyncha</taxon>
        <taxon>Aphidomorpha</taxon>
        <taxon>Aphidoidea</taxon>
        <taxon>Aphididae</taxon>
        <taxon>Lachninae</taxon>
        <taxon>Cinara</taxon>
    </lineage>
</organism>
<gene>
    <name evidence="1" type="ORF">CINCED_3A012396</name>
</gene>
<dbReference type="AlphaFoldDB" id="A0A5E4MAI1"/>
<dbReference type="Proteomes" id="UP000325440">
    <property type="component" value="Unassembled WGS sequence"/>
</dbReference>
<dbReference type="GO" id="GO:0003676">
    <property type="term" value="F:nucleic acid binding"/>
    <property type="evidence" value="ECO:0007669"/>
    <property type="project" value="InterPro"/>
</dbReference>
<dbReference type="Gene3D" id="3.30.420.10">
    <property type="entry name" value="Ribonuclease H-like superfamily/Ribonuclease H"/>
    <property type="match status" value="1"/>
</dbReference>
<reference evidence="1 2" key="1">
    <citation type="submission" date="2019-08" db="EMBL/GenBank/DDBJ databases">
        <authorList>
            <person name="Alioto T."/>
            <person name="Alioto T."/>
            <person name="Gomez Garrido J."/>
        </authorList>
    </citation>
    <scope>NUCLEOTIDE SEQUENCE [LARGE SCALE GENOMIC DNA]</scope>
</reference>
<proteinExistence type="predicted"/>
<evidence type="ECO:0000313" key="1">
    <source>
        <dbReference type="EMBL" id="VVC29244.1"/>
    </source>
</evidence>
<name>A0A5E4MAI1_9HEMI</name>
<dbReference type="OrthoDB" id="10065579at2759"/>
<sequence length="108" mass="12325">MERVTELLNPKSAVYEIAMNSLHMRKVCAKLVPKVTQFLADSKIPTIPQPLYSPDLASIDFILFPCLKIPMKGNHFGTVDKINDAWTRTLKNILKEAYRVAFDAWKSM</sequence>
<dbReference type="InterPro" id="IPR036397">
    <property type="entry name" value="RNaseH_sf"/>
</dbReference>